<dbReference type="GO" id="GO:0004049">
    <property type="term" value="F:anthranilate synthase activity"/>
    <property type="evidence" value="ECO:0007669"/>
    <property type="project" value="TreeGrafter"/>
</dbReference>
<dbReference type="PRINTS" id="PR00096">
    <property type="entry name" value="GATASE"/>
</dbReference>
<evidence type="ECO:0000313" key="3">
    <source>
        <dbReference type="EMBL" id="SFH17524.1"/>
    </source>
</evidence>
<dbReference type="PANTHER" id="PTHR43418">
    <property type="entry name" value="MULTIFUNCTIONAL TRYPTOPHAN BIOSYNTHESIS PROTEIN-RELATED"/>
    <property type="match status" value="1"/>
</dbReference>
<dbReference type="Pfam" id="PF00117">
    <property type="entry name" value="GATase"/>
    <property type="match status" value="1"/>
</dbReference>
<dbReference type="Gene3D" id="3.40.50.880">
    <property type="match status" value="1"/>
</dbReference>
<proteinExistence type="predicted"/>
<dbReference type="FunFam" id="3.40.50.880:FF:000003">
    <property type="entry name" value="Anthranilate synthase component II"/>
    <property type="match status" value="1"/>
</dbReference>
<dbReference type="AlphaFoldDB" id="A0A1I2XVK5"/>
<dbReference type="GO" id="GO:0005829">
    <property type="term" value="C:cytosol"/>
    <property type="evidence" value="ECO:0007669"/>
    <property type="project" value="TreeGrafter"/>
</dbReference>
<dbReference type="InterPro" id="IPR050472">
    <property type="entry name" value="Anth_synth/Amidotransfase"/>
</dbReference>
<gene>
    <name evidence="3" type="ORF">SAMN05660649_04145</name>
</gene>
<dbReference type="PRINTS" id="PR00097">
    <property type="entry name" value="ANTSNTHASEII"/>
</dbReference>
<dbReference type="NCBIfam" id="TIGR00566">
    <property type="entry name" value="trpG_papA"/>
    <property type="match status" value="1"/>
</dbReference>
<keyword evidence="1" id="KW-0315">Glutamine amidotransferase</keyword>
<evidence type="ECO:0000313" key="4">
    <source>
        <dbReference type="Proteomes" id="UP000199337"/>
    </source>
</evidence>
<dbReference type="SUPFAM" id="SSF52317">
    <property type="entry name" value="Class I glutamine amidotransferase-like"/>
    <property type="match status" value="1"/>
</dbReference>
<dbReference type="STRING" id="341036.SAMN05660649_04145"/>
<reference evidence="4" key="1">
    <citation type="submission" date="2016-10" db="EMBL/GenBank/DDBJ databases">
        <authorList>
            <person name="Varghese N."/>
            <person name="Submissions S."/>
        </authorList>
    </citation>
    <scope>NUCLEOTIDE SEQUENCE [LARGE SCALE GENOMIC DNA]</scope>
    <source>
        <strain evidence="4">DSM 17038</strain>
    </source>
</reference>
<dbReference type="EMBL" id="FOOX01000019">
    <property type="protein sequence ID" value="SFH17524.1"/>
    <property type="molecule type" value="Genomic_DNA"/>
</dbReference>
<name>A0A1I2XVK5_9FIRM</name>
<dbReference type="InterPro" id="IPR029062">
    <property type="entry name" value="Class_I_gatase-like"/>
</dbReference>
<organism evidence="3 4">
    <name type="scientific">Desulfotruncus arcticus DSM 17038</name>
    <dbReference type="NCBI Taxonomy" id="1121424"/>
    <lineage>
        <taxon>Bacteria</taxon>
        <taxon>Bacillati</taxon>
        <taxon>Bacillota</taxon>
        <taxon>Clostridia</taxon>
        <taxon>Eubacteriales</taxon>
        <taxon>Desulfallaceae</taxon>
        <taxon>Desulfotruncus</taxon>
    </lineage>
</organism>
<dbReference type="PANTHER" id="PTHR43418:SF4">
    <property type="entry name" value="MULTIFUNCTIONAL TRYPTOPHAN BIOSYNTHESIS PROTEIN"/>
    <property type="match status" value="1"/>
</dbReference>
<dbReference type="Proteomes" id="UP000199337">
    <property type="component" value="Unassembled WGS sequence"/>
</dbReference>
<keyword evidence="4" id="KW-1185">Reference proteome</keyword>
<dbReference type="InterPro" id="IPR006221">
    <property type="entry name" value="TrpG/PapA_dom"/>
</dbReference>
<evidence type="ECO:0000256" key="1">
    <source>
        <dbReference type="ARBA" id="ARBA00022962"/>
    </source>
</evidence>
<protein>
    <submittedName>
        <fullName evidence="3">Anthranilate synthase component 2</fullName>
    </submittedName>
</protein>
<sequence>MGSKPHLNQVFFMGGIIKMVLLIDNYDSFVYNLYQYISELGREVKVYRNDKISIPEIEALKPECIVLSPGPCTPDEAGISLELVRQLAGKFAILGVCLGHQTIGQALGGKVIRAARLMHGKTSLVYHDRSGVYNGLPSPMPVARYHSLILEEASLPDCLMVTASTGRGEIMGVRHRYLPIEGWQFHPESILTVYGKKILANFFINLKGDIRCAG</sequence>
<dbReference type="CDD" id="cd01743">
    <property type="entry name" value="GATase1_Anthranilate_Synthase"/>
    <property type="match status" value="1"/>
</dbReference>
<dbReference type="GO" id="GO:0000162">
    <property type="term" value="P:L-tryptophan biosynthetic process"/>
    <property type="evidence" value="ECO:0007669"/>
    <property type="project" value="TreeGrafter"/>
</dbReference>
<dbReference type="PROSITE" id="PS51273">
    <property type="entry name" value="GATASE_TYPE_1"/>
    <property type="match status" value="1"/>
</dbReference>
<accession>A0A1I2XVK5</accession>
<feature type="domain" description="Glutamine amidotransferase" evidence="2">
    <location>
        <begin position="21"/>
        <end position="205"/>
    </location>
</feature>
<evidence type="ECO:0000259" key="2">
    <source>
        <dbReference type="Pfam" id="PF00117"/>
    </source>
</evidence>
<dbReference type="InterPro" id="IPR017926">
    <property type="entry name" value="GATASE"/>
</dbReference>